<dbReference type="GO" id="GO:0000324">
    <property type="term" value="C:fungal-type vacuole"/>
    <property type="evidence" value="ECO:0007669"/>
    <property type="project" value="TreeGrafter"/>
</dbReference>
<evidence type="ECO:0000256" key="8">
    <source>
        <dbReference type="ARBA" id="ARBA00023136"/>
    </source>
</evidence>
<feature type="transmembrane region" description="Helical" evidence="10">
    <location>
        <begin position="519"/>
        <end position="539"/>
    </location>
</feature>
<dbReference type="InterPro" id="IPR006043">
    <property type="entry name" value="NCS2"/>
</dbReference>
<feature type="transmembrane region" description="Helical" evidence="10">
    <location>
        <begin position="306"/>
        <end position="325"/>
    </location>
</feature>
<evidence type="ECO:0000313" key="11">
    <source>
        <dbReference type="EMBL" id="OZJ05414.1"/>
    </source>
</evidence>
<keyword evidence="6" id="KW-0460">Magnesium</keyword>
<dbReference type="GO" id="GO:0008299">
    <property type="term" value="P:isoprenoid biosynthetic process"/>
    <property type="evidence" value="ECO:0007669"/>
    <property type="project" value="InterPro"/>
</dbReference>
<gene>
    <name evidence="11" type="ORF">BZG36_02003</name>
</gene>
<feature type="region of interest" description="Disordered" evidence="9">
    <location>
        <begin position="1"/>
        <end position="41"/>
    </location>
</feature>
<dbReference type="Gene3D" id="1.10.600.10">
    <property type="entry name" value="Farnesyl Diphosphate Synthase"/>
    <property type="match status" value="1"/>
</dbReference>
<evidence type="ECO:0000256" key="2">
    <source>
        <dbReference type="ARBA" id="ARBA00008821"/>
    </source>
</evidence>
<dbReference type="InterPro" id="IPR006042">
    <property type="entry name" value="Xan_ur_permease"/>
</dbReference>
<dbReference type="Pfam" id="PF00860">
    <property type="entry name" value="Xan_ur_permease"/>
    <property type="match status" value="1"/>
</dbReference>
<dbReference type="EMBL" id="MVBO01000016">
    <property type="protein sequence ID" value="OZJ05414.1"/>
    <property type="molecule type" value="Genomic_DNA"/>
</dbReference>
<evidence type="ECO:0000256" key="4">
    <source>
        <dbReference type="ARBA" id="ARBA00022692"/>
    </source>
</evidence>
<dbReference type="AlphaFoldDB" id="A0A261Y4M8"/>
<dbReference type="PANTHER" id="PTHR42810:SF2">
    <property type="entry name" value="PURINE PERMEASE C1399.01C-RELATED"/>
    <property type="match status" value="1"/>
</dbReference>
<protein>
    <recommendedName>
        <fullName evidence="13">Geranylgeranyl pyrophosphate synthase</fullName>
    </recommendedName>
</protein>
<dbReference type="PROSITE" id="PS00723">
    <property type="entry name" value="POLYPRENYL_SYNTHASE_1"/>
    <property type="match status" value="1"/>
</dbReference>
<dbReference type="PROSITE" id="PS01116">
    <property type="entry name" value="XANTH_URACIL_PERMASE"/>
    <property type="match status" value="1"/>
</dbReference>
<feature type="compositionally biased region" description="Basic and acidic residues" evidence="9">
    <location>
        <begin position="24"/>
        <end position="41"/>
    </location>
</feature>
<evidence type="ECO:0000256" key="6">
    <source>
        <dbReference type="ARBA" id="ARBA00022842"/>
    </source>
</evidence>
<dbReference type="GO" id="GO:0004659">
    <property type="term" value="F:prenyltransferase activity"/>
    <property type="evidence" value="ECO:0007669"/>
    <property type="project" value="InterPro"/>
</dbReference>
<feature type="transmembrane region" description="Helical" evidence="10">
    <location>
        <begin position="332"/>
        <end position="350"/>
    </location>
</feature>
<evidence type="ECO:0000256" key="9">
    <source>
        <dbReference type="SAM" id="MobiDB-lite"/>
    </source>
</evidence>
<dbReference type="GO" id="GO:0005886">
    <property type="term" value="C:plasma membrane"/>
    <property type="evidence" value="ECO:0007669"/>
    <property type="project" value="TreeGrafter"/>
</dbReference>
<keyword evidence="7 10" id="KW-1133">Transmembrane helix</keyword>
<feature type="transmembrane region" description="Helical" evidence="10">
    <location>
        <begin position="91"/>
        <end position="117"/>
    </location>
</feature>
<feature type="transmembrane region" description="Helical" evidence="10">
    <location>
        <begin position="487"/>
        <end position="507"/>
    </location>
</feature>
<feature type="transmembrane region" description="Helical" evidence="10">
    <location>
        <begin position="137"/>
        <end position="155"/>
    </location>
</feature>
<keyword evidence="12" id="KW-1185">Reference proteome</keyword>
<dbReference type="OrthoDB" id="1641903at2759"/>
<dbReference type="PROSITE" id="PS00444">
    <property type="entry name" value="POLYPRENYL_SYNTHASE_2"/>
    <property type="match status" value="1"/>
</dbReference>
<keyword evidence="3" id="KW-0813">Transport</keyword>
<dbReference type="SFLD" id="SFLDS00005">
    <property type="entry name" value="Isoprenoid_Synthase_Type_I"/>
    <property type="match status" value="1"/>
</dbReference>
<proteinExistence type="inferred from homology"/>
<evidence type="ECO:0000256" key="1">
    <source>
        <dbReference type="ARBA" id="ARBA00004141"/>
    </source>
</evidence>
<reference evidence="11 12" key="1">
    <citation type="journal article" date="2017" name="Mycologia">
        <title>Bifiguratus adelaidae, gen. et sp. nov., a new member of Mucoromycotina in endophytic and soil-dwelling habitats.</title>
        <authorList>
            <person name="Torres-Cruz T.J."/>
            <person name="Billingsley Tobias T.L."/>
            <person name="Almatruk M."/>
            <person name="Hesse C."/>
            <person name="Kuske C.R."/>
            <person name="Desiro A."/>
            <person name="Benucci G.M."/>
            <person name="Bonito G."/>
            <person name="Stajich J.E."/>
            <person name="Dunlap C."/>
            <person name="Arnold A.E."/>
            <person name="Porras-Alfaro A."/>
        </authorList>
    </citation>
    <scope>NUCLEOTIDE SEQUENCE [LARGE SCALE GENOMIC DNA]</scope>
    <source>
        <strain evidence="11 12">AZ0501</strain>
    </source>
</reference>
<organism evidence="11 12">
    <name type="scientific">Bifiguratus adelaidae</name>
    <dbReference type="NCBI Taxonomy" id="1938954"/>
    <lineage>
        <taxon>Eukaryota</taxon>
        <taxon>Fungi</taxon>
        <taxon>Fungi incertae sedis</taxon>
        <taxon>Mucoromycota</taxon>
        <taxon>Mucoromycotina</taxon>
        <taxon>Endogonomycetes</taxon>
        <taxon>Endogonales</taxon>
        <taxon>Endogonales incertae sedis</taxon>
        <taxon>Bifiguratus</taxon>
    </lineage>
</organism>
<feature type="transmembrane region" description="Helical" evidence="10">
    <location>
        <begin position="167"/>
        <end position="187"/>
    </location>
</feature>
<sequence length="939" mass="103200">MATNRDVEKSPYGDEVAYTESTTAEDRPSSSVQDEHYPKSKMPRVDWPRIKQRVMTRDGWIGDYDFTWLCIPRIPCWRGERKKRRLPPFFGLHESLPLAVALIMGLQHALAMLSGIVTPPLILGGAGSNNLNLTADYQQYMISSSLIICGIGSAVQITRFKLWGGKYYLGTGLLSVVGTSFTIIPLAESVIANMYKTGFCPSQTASDGTVIQLPCPQGYGAILGTSAVCSLLEIFLSFVPPQKLRKVFPPMVTGTTVFLIGLSLVTSGFQGWGGGAGPCIARPASGYFSVCPNVGAPNAQPWGSPVWLGLGLSVFMTIILVELFGSTFMKNAQVVIGLVVGIIISAATGYIDHSSIASAPVATFVWTKTFPLSIYGPAVIPLLIVYVVSMVECIGDITASCDVSRVEVDGPQFDSRIQGGVLADGVNSLFSALATNTPLSTFAQNNGVIALTRCANRGAGYMTCLFLILMGIFAKFAAVFLAVPAAVIGGMTTFLFANVAVSGIRILAYMKWTRRDRFIVSAALSIGLGVNLVPNWFSYVLTYSGPNQTLRGFYDAVDVIVSTGFVIACIITIALNLILPKDFDQGEYEEDLALEAESEMAESKPRVLKERTIRPEKGHIPDLEAILSVTGMNHHHRRVSTDKPARHPTTERTQDEILLEPFYYLRGHPGKEIRTQLISAFDDWLHVPHEQLDTITKVVEMLHTASLLVDDVEDSSVLRRGVPVAHTIYGVAQTINSGNYVYFLALQELLTMGNAKFIQIFTEELLNLHRGQGMEIYWRDTLTCPTEEEFIQMVMNKTGGLLRLAVKLMQEASASDVDYVPIVDLIGILYQVRDDYFNLQSTQYHDHKGYCEDLTEGKFSFPIIHSIRSAPSNRQLLNILHQRTESVEVKKYAVQVMEGTGSFEYTRDYLARVDAKARAEVERLGGNPRLLAILQALQV</sequence>
<dbReference type="GO" id="GO:0046872">
    <property type="term" value="F:metal ion binding"/>
    <property type="evidence" value="ECO:0007669"/>
    <property type="project" value="UniProtKB-KW"/>
</dbReference>
<comment type="similarity">
    <text evidence="2">Belongs to the nucleobase:cation symporter-2 (NCS2) (TC 2.A.40) family.</text>
</comment>
<dbReference type="Pfam" id="PF00348">
    <property type="entry name" value="polyprenyl_synt"/>
    <property type="match status" value="1"/>
</dbReference>
<evidence type="ECO:0000256" key="10">
    <source>
        <dbReference type="SAM" id="Phobius"/>
    </source>
</evidence>
<comment type="subcellular location">
    <subcellularLocation>
        <location evidence="1">Membrane</location>
        <topology evidence="1">Multi-pass membrane protein</topology>
    </subcellularLocation>
</comment>
<keyword evidence="8 10" id="KW-0472">Membrane</keyword>
<evidence type="ECO:0008006" key="13">
    <source>
        <dbReference type="Google" id="ProtNLM"/>
    </source>
</evidence>
<evidence type="ECO:0000256" key="5">
    <source>
        <dbReference type="ARBA" id="ARBA00022723"/>
    </source>
</evidence>
<name>A0A261Y4M8_9FUNG</name>
<keyword evidence="4 10" id="KW-0812">Transmembrane</keyword>
<feature type="transmembrane region" description="Helical" evidence="10">
    <location>
        <begin position="370"/>
        <end position="388"/>
    </location>
</feature>
<evidence type="ECO:0000313" key="12">
    <source>
        <dbReference type="Proteomes" id="UP000242875"/>
    </source>
</evidence>
<dbReference type="GO" id="GO:0042907">
    <property type="term" value="F:xanthine transmembrane transporter activity"/>
    <property type="evidence" value="ECO:0007669"/>
    <property type="project" value="TreeGrafter"/>
</dbReference>
<feature type="transmembrane region" description="Helical" evidence="10">
    <location>
        <begin position="459"/>
        <end position="481"/>
    </location>
</feature>
<feature type="transmembrane region" description="Helical" evidence="10">
    <location>
        <begin position="219"/>
        <end position="239"/>
    </location>
</feature>
<accession>A0A261Y4M8</accession>
<dbReference type="CDD" id="cd00685">
    <property type="entry name" value="Trans_IPPS_HT"/>
    <property type="match status" value="1"/>
</dbReference>
<feature type="transmembrane region" description="Helical" evidence="10">
    <location>
        <begin position="251"/>
        <end position="272"/>
    </location>
</feature>
<evidence type="ECO:0000256" key="7">
    <source>
        <dbReference type="ARBA" id="ARBA00022989"/>
    </source>
</evidence>
<dbReference type="Proteomes" id="UP000242875">
    <property type="component" value="Unassembled WGS sequence"/>
</dbReference>
<feature type="transmembrane region" description="Helical" evidence="10">
    <location>
        <begin position="559"/>
        <end position="579"/>
    </location>
</feature>
<evidence type="ECO:0000256" key="3">
    <source>
        <dbReference type="ARBA" id="ARBA00022448"/>
    </source>
</evidence>
<dbReference type="NCBIfam" id="TIGR00801">
    <property type="entry name" value="ncs2"/>
    <property type="match status" value="1"/>
</dbReference>
<feature type="compositionally biased region" description="Basic and acidic residues" evidence="9">
    <location>
        <begin position="1"/>
        <end position="12"/>
    </location>
</feature>
<dbReference type="InterPro" id="IPR008949">
    <property type="entry name" value="Isoprenoid_synthase_dom_sf"/>
</dbReference>
<comment type="caution">
    <text evidence="11">The sequence shown here is derived from an EMBL/GenBank/DDBJ whole genome shotgun (WGS) entry which is preliminary data.</text>
</comment>
<dbReference type="InterPro" id="IPR033749">
    <property type="entry name" value="Polyprenyl_synt_CS"/>
</dbReference>
<dbReference type="SUPFAM" id="SSF48576">
    <property type="entry name" value="Terpenoid synthases"/>
    <property type="match status" value="1"/>
</dbReference>
<dbReference type="PANTHER" id="PTHR42810">
    <property type="entry name" value="PURINE PERMEASE C1399.01C-RELATED"/>
    <property type="match status" value="1"/>
</dbReference>
<dbReference type="InterPro" id="IPR000092">
    <property type="entry name" value="Polyprenyl_synt"/>
</dbReference>
<keyword evidence="5" id="KW-0479">Metal-binding</keyword>